<proteinExistence type="predicted"/>
<comment type="caution">
    <text evidence="1">The sequence shown here is derived from an EMBL/GenBank/DDBJ whole genome shotgun (WGS) entry which is preliminary data.</text>
</comment>
<reference evidence="1" key="1">
    <citation type="journal article" date="2021" name="Environ. Microbiol.">
        <title>Gene family expansions and transcriptome signatures uncover fungal adaptations to wood decay.</title>
        <authorList>
            <person name="Hage H."/>
            <person name="Miyauchi S."/>
            <person name="Viragh M."/>
            <person name="Drula E."/>
            <person name="Min B."/>
            <person name="Chaduli D."/>
            <person name="Navarro D."/>
            <person name="Favel A."/>
            <person name="Norest M."/>
            <person name="Lesage-Meessen L."/>
            <person name="Balint B."/>
            <person name="Merenyi Z."/>
            <person name="de Eugenio L."/>
            <person name="Morin E."/>
            <person name="Martinez A.T."/>
            <person name="Baldrian P."/>
            <person name="Stursova M."/>
            <person name="Martinez M.J."/>
            <person name="Novotny C."/>
            <person name="Magnuson J.K."/>
            <person name="Spatafora J.W."/>
            <person name="Maurice S."/>
            <person name="Pangilinan J."/>
            <person name="Andreopoulos W."/>
            <person name="LaButti K."/>
            <person name="Hundley H."/>
            <person name="Na H."/>
            <person name="Kuo A."/>
            <person name="Barry K."/>
            <person name="Lipzen A."/>
            <person name="Henrissat B."/>
            <person name="Riley R."/>
            <person name="Ahrendt S."/>
            <person name="Nagy L.G."/>
            <person name="Grigoriev I.V."/>
            <person name="Martin F."/>
            <person name="Rosso M.N."/>
        </authorList>
    </citation>
    <scope>NUCLEOTIDE SEQUENCE</scope>
    <source>
        <strain evidence="1">CBS 384.51</strain>
    </source>
</reference>
<evidence type="ECO:0000313" key="1">
    <source>
        <dbReference type="EMBL" id="KAI0091612.1"/>
    </source>
</evidence>
<keyword evidence="2" id="KW-1185">Reference proteome</keyword>
<organism evidence="1 2">
    <name type="scientific">Irpex rosettiformis</name>
    <dbReference type="NCBI Taxonomy" id="378272"/>
    <lineage>
        <taxon>Eukaryota</taxon>
        <taxon>Fungi</taxon>
        <taxon>Dikarya</taxon>
        <taxon>Basidiomycota</taxon>
        <taxon>Agaricomycotina</taxon>
        <taxon>Agaricomycetes</taxon>
        <taxon>Polyporales</taxon>
        <taxon>Irpicaceae</taxon>
        <taxon>Irpex</taxon>
    </lineage>
</organism>
<dbReference type="Proteomes" id="UP001055072">
    <property type="component" value="Unassembled WGS sequence"/>
</dbReference>
<accession>A0ACB8UB35</accession>
<dbReference type="EMBL" id="MU274905">
    <property type="protein sequence ID" value="KAI0091612.1"/>
    <property type="molecule type" value="Genomic_DNA"/>
</dbReference>
<protein>
    <submittedName>
        <fullName evidence="1">Uncharacterized protein</fullName>
    </submittedName>
</protein>
<gene>
    <name evidence="1" type="ORF">BDY19DRAFT_991301</name>
</gene>
<sequence length="130" mass="14321">MVGVKAEAEDQERAVANPVNLVIRKPILARKNNLQIQTSLPLAQDTAPVSSHPLQPSPADTRDADQLHRTVTPPGPAHSPIREADDPSRSFVIDATSLPGLVERVTRAILLDPQLRDTTIREEQPPRYEE</sequence>
<evidence type="ECO:0000313" key="2">
    <source>
        <dbReference type="Proteomes" id="UP001055072"/>
    </source>
</evidence>
<name>A0ACB8UB35_9APHY</name>